<feature type="compositionally biased region" description="Basic residues" evidence="1">
    <location>
        <begin position="1"/>
        <end position="10"/>
    </location>
</feature>
<gene>
    <name evidence="2" type="ORF">VTL71DRAFT_4203</name>
</gene>
<protein>
    <submittedName>
        <fullName evidence="2">Uncharacterized protein</fullName>
    </submittedName>
</protein>
<keyword evidence="3" id="KW-1185">Reference proteome</keyword>
<proteinExistence type="predicted"/>
<feature type="compositionally biased region" description="Basic and acidic residues" evidence="1">
    <location>
        <begin position="11"/>
        <end position="21"/>
    </location>
</feature>
<name>A0ABR4C7H1_9HELO</name>
<feature type="region of interest" description="Disordered" evidence="1">
    <location>
        <begin position="1"/>
        <end position="22"/>
    </location>
</feature>
<dbReference type="EMBL" id="JAZHXI010000013">
    <property type="protein sequence ID" value="KAL2065063.1"/>
    <property type="molecule type" value="Genomic_DNA"/>
</dbReference>
<evidence type="ECO:0000313" key="3">
    <source>
        <dbReference type="Proteomes" id="UP001595075"/>
    </source>
</evidence>
<evidence type="ECO:0000313" key="2">
    <source>
        <dbReference type="EMBL" id="KAL2065063.1"/>
    </source>
</evidence>
<accession>A0ABR4C7H1</accession>
<reference evidence="2 3" key="1">
    <citation type="journal article" date="2024" name="Commun. Biol.">
        <title>Comparative genomic analysis of thermophilic fungi reveals convergent evolutionary adaptations and gene losses.</title>
        <authorList>
            <person name="Steindorff A.S."/>
            <person name="Aguilar-Pontes M.V."/>
            <person name="Robinson A.J."/>
            <person name="Andreopoulos B."/>
            <person name="LaButti K."/>
            <person name="Kuo A."/>
            <person name="Mondo S."/>
            <person name="Riley R."/>
            <person name="Otillar R."/>
            <person name="Haridas S."/>
            <person name="Lipzen A."/>
            <person name="Grimwood J."/>
            <person name="Schmutz J."/>
            <person name="Clum A."/>
            <person name="Reid I.D."/>
            <person name="Moisan M.C."/>
            <person name="Butler G."/>
            <person name="Nguyen T.T.M."/>
            <person name="Dewar K."/>
            <person name="Conant G."/>
            <person name="Drula E."/>
            <person name="Henrissat B."/>
            <person name="Hansel C."/>
            <person name="Singer S."/>
            <person name="Hutchinson M.I."/>
            <person name="de Vries R.P."/>
            <person name="Natvig D.O."/>
            <person name="Powell A.J."/>
            <person name="Tsang A."/>
            <person name="Grigoriev I.V."/>
        </authorList>
    </citation>
    <scope>NUCLEOTIDE SEQUENCE [LARGE SCALE GENOMIC DNA]</scope>
    <source>
        <strain evidence="2 3">CBS 494.80</strain>
    </source>
</reference>
<evidence type="ECO:0000256" key="1">
    <source>
        <dbReference type="SAM" id="MobiDB-lite"/>
    </source>
</evidence>
<comment type="caution">
    <text evidence="2">The sequence shown here is derived from an EMBL/GenBank/DDBJ whole genome shotgun (WGS) entry which is preliminary data.</text>
</comment>
<dbReference type="Proteomes" id="UP001595075">
    <property type="component" value="Unassembled WGS sequence"/>
</dbReference>
<sequence>MPQPIKKHGRTSKERNRESWRRKGSMSNSLLLGLDALVRTDRQTYSTGVANILIFTFLSLTFTSLLSPPCVPAADQHDTIPYPTAQKSSHPTEPHSLIISRITPAASPYVVTATSRLSPLQLPHSFISCVDLNADLNTILHFKQQHSRLLIDFRALRFHMNVVYAAQTPEQIPGHIPGRPAIFSFNSKAVTDDN</sequence>
<organism evidence="2 3">
    <name type="scientific">Oculimacula yallundae</name>
    <dbReference type="NCBI Taxonomy" id="86028"/>
    <lineage>
        <taxon>Eukaryota</taxon>
        <taxon>Fungi</taxon>
        <taxon>Dikarya</taxon>
        <taxon>Ascomycota</taxon>
        <taxon>Pezizomycotina</taxon>
        <taxon>Leotiomycetes</taxon>
        <taxon>Helotiales</taxon>
        <taxon>Ploettnerulaceae</taxon>
        <taxon>Oculimacula</taxon>
    </lineage>
</organism>